<evidence type="ECO:0000256" key="4">
    <source>
        <dbReference type="ARBA" id="ARBA00022692"/>
    </source>
</evidence>
<evidence type="ECO:0000256" key="2">
    <source>
        <dbReference type="ARBA" id="ARBA00006375"/>
    </source>
</evidence>
<dbReference type="PANTHER" id="PTHR45667">
    <property type="entry name" value="S-ADENOSYLMETHIONINE MITOCHONDRIAL CARRIER PROTEIN"/>
    <property type="match status" value="1"/>
</dbReference>
<dbReference type="Proteomes" id="UP001054857">
    <property type="component" value="Unassembled WGS sequence"/>
</dbReference>
<evidence type="ECO:0000256" key="3">
    <source>
        <dbReference type="ARBA" id="ARBA00022448"/>
    </source>
</evidence>
<feature type="repeat" description="Solcar" evidence="8">
    <location>
        <begin position="20"/>
        <end position="111"/>
    </location>
</feature>
<organism evidence="10 11">
    <name type="scientific">Astrephomene gubernaculifera</name>
    <dbReference type="NCBI Taxonomy" id="47775"/>
    <lineage>
        <taxon>Eukaryota</taxon>
        <taxon>Viridiplantae</taxon>
        <taxon>Chlorophyta</taxon>
        <taxon>core chlorophytes</taxon>
        <taxon>Chlorophyceae</taxon>
        <taxon>CS clade</taxon>
        <taxon>Chlamydomonadales</taxon>
        <taxon>Astrephomenaceae</taxon>
        <taxon>Astrephomene</taxon>
    </lineage>
</organism>
<evidence type="ECO:0000256" key="8">
    <source>
        <dbReference type="PROSITE-ProRule" id="PRU00282"/>
    </source>
</evidence>
<dbReference type="GO" id="GO:0055085">
    <property type="term" value="P:transmembrane transport"/>
    <property type="evidence" value="ECO:0007669"/>
    <property type="project" value="InterPro"/>
</dbReference>
<gene>
    <name evidence="10" type="ORF">Agub_g752</name>
</gene>
<feature type="non-terminal residue" evidence="10">
    <location>
        <position position="1"/>
    </location>
</feature>
<comment type="subcellular location">
    <subcellularLocation>
        <location evidence="1">Membrane</location>
        <topology evidence="1">Multi-pass membrane protein</topology>
    </subcellularLocation>
</comment>
<reference evidence="10 11" key="1">
    <citation type="journal article" date="2021" name="Sci. Rep.">
        <title>Genome sequencing of the multicellular alga Astrephomene provides insights into convergent evolution of germ-soma differentiation.</title>
        <authorList>
            <person name="Yamashita S."/>
            <person name="Yamamoto K."/>
            <person name="Matsuzaki R."/>
            <person name="Suzuki S."/>
            <person name="Yamaguchi H."/>
            <person name="Hirooka S."/>
            <person name="Minakuchi Y."/>
            <person name="Miyagishima S."/>
            <person name="Kawachi M."/>
            <person name="Toyoda A."/>
            <person name="Nozaki H."/>
        </authorList>
    </citation>
    <scope>NUCLEOTIDE SEQUENCE [LARGE SCALE GENOMIC DNA]</scope>
    <source>
        <strain evidence="10 11">NIES-4017</strain>
    </source>
</reference>
<protein>
    <recommendedName>
        <fullName evidence="12">Mitochondrial carrier protein</fullName>
    </recommendedName>
</protein>
<sequence length="160" mass="16469">MTDAGSRKQHEPVASSAGVLTSIRGALAGPIAGICARLVTYPADTIKARLQVQAVAPGGGAALYGSTWSAIRQVSRHEGLRGFYRGFGAVAVGSAPANLAYFATYEAAKKQLPAGSGAPGDLAVGAAAQLVAGLLFTPTDILKERLQVAPLMGTDWRYTR</sequence>
<dbReference type="InterPro" id="IPR018108">
    <property type="entry name" value="MCP_transmembrane"/>
</dbReference>
<comment type="similarity">
    <text evidence="2 9">Belongs to the mitochondrial carrier (TC 2.A.29) family.</text>
</comment>
<comment type="caution">
    <text evidence="10">The sequence shown here is derived from an EMBL/GenBank/DDBJ whole genome shotgun (WGS) entry which is preliminary data.</text>
</comment>
<proteinExistence type="inferred from homology"/>
<dbReference type="PROSITE" id="PS50920">
    <property type="entry name" value="SOLCAR"/>
    <property type="match status" value="1"/>
</dbReference>
<evidence type="ECO:0000313" key="10">
    <source>
        <dbReference type="EMBL" id="GFR40193.1"/>
    </source>
</evidence>
<keyword evidence="3 9" id="KW-0813">Transport</keyword>
<dbReference type="AlphaFoldDB" id="A0AAD3DGD5"/>
<keyword evidence="11" id="KW-1185">Reference proteome</keyword>
<dbReference type="Gene3D" id="1.50.40.10">
    <property type="entry name" value="Mitochondrial carrier domain"/>
    <property type="match status" value="1"/>
</dbReference>
<keyword evidence="5" id="KW-0677">Repeat</keyword>
<evidence type="ECO:0000256" key="5">
    <source>
        <dbReference type="ARBA" id="ARBA00022737"/>
    </source>
</evidence>
<evidence type="ECO:0008006" key="12">
    <source>
        <dbReference type="Google" id="ProtNLM"/>
    </source>
</evidence>
<evidence type="ECO:0000256" key="9">
    <source>
        <dbReference type="RuleBase" id="RU000488"/>
    </source>
</evidence>
<dbReference type="GO" id="GO:0016020">
    <property type="term" value="C:membrane"/>
    <property type="evidence" value="ECO:0007669"/>
    <property type="project" value="UniProtKB-SubCell"/>
</dbReference>
<dbReference type="PRINTS" id="PR00926">
    <property type="entry name" value="MITOCARRIER"/>
</dbReference>
<evidence type="ECO:0000256" key="7">
    <source>
        <dbReference type="ARBA" id="ARBA00023136"/>
    </source>
</evidence>
<dbReference type="Pfam" id="PF00153">
    <property type="entry name" value="Mito_carr"/>
    <property type="match status" value="1"/>
</dbReference>
<dbReference type="EMBL" id="BMAR01000001">
    <property type="protein sequence ID" value="GFR40193.1"/>
    <property type="molecule type" value="Genomic_DNA"/>
</dbReference>
<evidence type="ECO:0000313" key="11">
    <source>
        <dbReference type="Proteomes" id="UP001054857"/>
    </source>
</evidence>
<keyword evidence="6" id="KW-1133">Transmembrane helix</keyword>
<evidence type="ECO:0000256" key="6">
    <source>
        <dbReference type="ARBA" id="ARBA00022989"/>
    </source>
</evidence>
<name>A0AAD3DGD5_9CHLO</name>
<evidence type="ECO:0000256" key="1">
    <source>
        <dbReference type="ARBA" id="ARBA00004141"/>
    </source>
</evidence>
<dbReference type="InterPro" id="IPR002067">
    <property type="entry name" value="MCP"/>
</dbReference>
<keyword evidence="7 8" id="KW-0472">Membrane</keyword>
<keyword evidence="4 8" id="KW-0812">Transmembrane</keyword>
<dbReference type="InterPro" id="IPR023395">
    <property type="entry name" value="MCP_dom_sf"/>
</dbReference>
<accession>A0AAD3DGD5</accession>
<dbReference type="SUPFAM" id="SSF103506">
    <property type="entry name" value="Mitochondrial carrier"/>
    <property type="match status" value="1"/>
</dbReference>